<dbReference type="InterPro" id="IPR010754">
    <property type="entry name" value="OPA3-like"/>
</dbReference>
<dbReference type="OrthoDB" id="2129069at2759"/>
<evidence type="ECO:0000313" key="5">
    <source>
        <dbReference type="Proteomes" id="UP000799753"/>
    </source>
</evidence>
<evidence type="ECO:0000313" key="4">
    <source>
        <dbReference type="EMBL" id="KAF2634949.1"/>
    </source>
</evidence>
<evidence type="ECO:0000256" key="2">
    <source>
        <dbReference type="ARBA" id="ARBA00023054"/>
    </source>
</evidence>
<dbReference type="GO" id="GO:0019216">
    <property type="term" value="P:regulation of lipid metabolic process"/>
    <property type="evidence" value="ECO:0007669"/>
    <property type="project" value="TreeGrafter"/>
</dbReference>
<dbReference type="PANTHER" id="PTHR12499:SF0">
    <property type="entry name" value="OPTIC ATROPHY 3 PROTEIN"/>
    <property type="match status" value="1"/>
</dbReference>
<gene>
    <name evidence="4" type="ORF">P280DRAFT_511547</name>
</gene>
<feature type="compositionally biased region" description="Basic and acidic residues" evidence="3">
    <location>
        <begin position="99"/>
        <end position="110"/>
    </location>
</feature>
<dbReference type="PANTHER" id="PTHR12499">
    <property type="entry name" value="OPTIC ATROPHY 3 PROTEIN OPA3"/>
    <property type="match status" value="1"/>
</dbReference>
<keyword evidence="2" id="KW-0175">Coiled coil</keyword>
<comment type="similarity">
    <text evidence="1">Belongs to the OPA3 family.</text>
</comment>
<dbReference type="EMBL" id="MU006812">
    <property type="protein sequence ID" value="KAF2634949.1"/>
    <property type="molecule type" value="Genomic_DNA"/>
</dbReference>
<dbReference type="GO" id="GO:0005739">
    <property type="term" value="C:mitochondrion"/>
    <property type="evidence" value="ECO:0007669"/>
    <property type="project" value="TreeGrafter"/>
</dbReference>
<feature type="region of interest" description="Disordered" evidence="3">
    <location>
        <begin position="75"/>
        <end position="110"/>
    </location>
</feature>
<evidence type="ECO:0000256" key="1">
    <source>
        <dbReference type="ARBA" id="ARBA00007584"/>
    </source>
</evidence>
<evidence type="ECO:0008006" key="6">
    <source>
        <dbReference type="Google" id="ProtNLM"/>
    </source>
</evidence>
<protein>
    <recommendedName>
        <fullName evidence="6">OPA3-domain-containing protein</fullName>
    </recommendedName>
</protein>
<evidence type="ECO:0000256" key="3">
    <source>
        <dbReference type="SAM" id="MobiDB-lite"/>
    </source>
</evidence>
<feature type="region of interest" description="Disordered" evidence="3">
    <location>
        <begin position="185"/>
        <end position="278"/>
    </location>
</feature>
<dbReference type="AlphaFoldDB" id="A0A6A6RHH9"/>
<reference evidence="4" key="1">
    <citation type="journal article" date="2020" name="Stud. Mycol.">
        <title>101 Dothideomycetes genomes: a test case for predicting lifestyles and emergence of pathogens.</title>
        <authorList>
            <person name="Haridas S."/>
            <person name="Albert R."/>
            <person name="Binder M."/>
            <person name="Bloem J."/>
            <person name="Labutti K."/>
            <person name="Salamov A."/>
            <person name="Andreopoulos B."/>
            <person name="Baker S."/>
            <person name="Barry K."/>
            <person name="Bills G."/>
            <person name="Bluhm B."/>
            <person name="Cannon C."/>
            <person name="Castanera R."/>
            <person name="Culley D."/>
            <person name="Daum C."/>
            <person name="Ezra D."/>
            <person name="Gonzalez J."/>
            <person name="Henrissat B."/>
            <person name="Kuo A."/>
            <person name="Liang C."/>
            <person name="Lipzen A."/>
            <person name="Lutzoni F."/>
            <person name="Magnuson J."/>
            <person name="Mondo S."/>
            <person name="Nolan M."/>
            <person name="Ohm R."/>
            <person name="Pangilinan J."/>
            <person name="Park H.-J."/>
            <person name="Ramirez L."/>
            <person name="Alfaro M."/>
            <person name="Sun H."/>
            <person name="Tritt A."/>
            <person name="Yoshinaga Y."/>
            <person name="Zwiers L.-H."/>
            <person name="Turgeon B."/>
            <person name="Goodwin S."/>
            <person name="Spatafora J."/>
            <person name="Crous P."/>
            <person name="Grigoriev I."/>
        </authorList>
    </citation>
    <scope>NUCLEOTIDE SEQUENCE</scope>
    <source>
        <strain evidence="4">CBS 473.64</strain>
    </source>
</reference>
<keyword evidence="5" id="KW-1185">Reference proteome</keyword>
<organism evidence="4 5">
    <name type="scientific">Massarina eburnea CBS 473.64</name>
    <dbReference type="NCBI Taxonomy" id="1395130"/>
    <lineage>
        <taxon>Eukaryota</taxon>
        <taxon>Fungi</taxon>
        <taxon>Dikarya</taxon>
        <taxon>Ascomycota</taxon>
        <taxon>Pezizomycotina</taxon>
        <taxon>Dothideomycetes</taxon>
        <taxon>Pleosporomycetidae</taxon>
        <taxon>Pleosporales</taxon>
        <taxon>Massarineae</taxon>
        <taxon>Massarinaceae</taxon>
        <taxon>Massarina</taxon>
    </lineage>
</organism>
<dbReference type="Proteomes" id="UP000799753">
    <property type="component" value="Unassembled WGS sequence"/>
</dbReference>
<accession>A0A6A6RHH9</accession>
<proteinExistence type="inferred from homology"/>
<sequence length="278" mass="30947">MSLTLKITSLAVRTLAKPIGNRIKRGAHEHERFRRICVRFAQGLHRLDMRMRLGLLQDPAVIDRQIEKEVKAAEAARRQSQAPTVKTEEETLAEANMTKQEREAARKKIEAASKPRIRPLTEAKAIETGANFISEAFIFSVAVGVIVVEQWRQRRKAQNQRDDIREDLEELQVELKTVKAELEEMKAARHPEPSKGLIGLLKGKGGSQNGTLEVESKESKTEQPGPGGGWLSFWRGNSGAQEVEEKSRAENDPAATNSSDEMQSPSNPPSAVPVTEKE</sequence>
<dbReference type="Pfam" id="PF07047">
    <property type="entry name" value="OPA3"/>
    <property type="match status" value="1"/>
</dbReference>
<name>A0A6A6RHH9_9PLEO</name>
<feature type="compositionally biased region" description="Polar residues" evidence="3">
    <location>
        <begin position="254"/>
        <end position="265"/>
    </location>
</feature>